<name>A0ABV6LSQ1_9BACI</name>
<dbReference type="Proteomes" id="UP001589836">
    <property type="component" value="Unassembled WGS sequence"/>
</dbReference>
<gene>
    <name evidence="9" type="ORF">ACFFGV_17005</name>
</gene>
<keyword evidence="9" id="KW-0808">Transferase</keyword>
<feature type="transmembrane region" description="Helical" evidence="7">
    <location>
        <begin position="127"/>
        <end position="148"/>
    </location>
</feature>
<feature type="transmembrane region" description="Helical" evidence="7">
    <location>
        <begin position="249"/>
        <end position="266"/>
    </location>
</feature>
<feature type="transmembrane region" description="Helical" evidence="7">
    <location>
        <begin position="217"/>
        <end position="237"/>
    </location>
</feature>
<comment type="caution">
    <text evidence="9">The sequence shown here is derived from an EMBL/GenBank/DDBJ whole genome shotgun (WGS) entry which is preliminary data.</text>
</comment>
<evidence type="ECO:0000256" key="1">
    <source>
        <dbReference type="ARBA" id="ARBA00004651"/>
    </source>
</evidence>
<keyword evidence="3" id="KW-1003">Cell membrane</keyword>
<feature type="transmembrane region" description="Helical" evidence="7">
    <location>
        <begin position="322"/>
        <end position="343"/>
    </location>
</feature>
<keyword evidence="10" id="KW-1185">Reference proteome</keyword>
<feature type="transmembrane region" description="Helical" evidence="7">
    <location>
        <begin position="287"/>
        <end position="302"/>
    </location>
</feature>
<evidence type="ECO:0000256" key="3">
    <source>
        <dbReference type="ARBA" id="ARBA00022475"/>
    </source>
</evidence>
<feature type="transmembrane region" description="Helical" evidence="7">
    <location>
        <begin position="160"/>
        <end position="175"/>
    </location>
</feature>
<dbReference type="PANTHER" id="PTHR40074:SF2">
    <property type="entry name" value="O-ACETYLTRANSFERASE WECH"/>
    <property type="match status" value="1"/>
</dbReference>
<feature type="transmembrane region" description="Helical" evidence="7">
    <location>
        <begin position="49"/>
        <end position="67"/>
    </location>
</feature>
<dbReference type="PANTHER" id="PTHR40074">
    <property type="entry name" value="O-ACETYLTRANSFERASE WECH"/>
    <property type="match status" value="1"/>
</dbReference>
<keyword evidence="5 7" id="KW-1133">Transmembrane helix</keyword>
<evidence type="ECO:0000256" key="4">
    <source>
        <dbReference type="ARBA" id="ARBA00022692"/>
    </source>
</evidence>
<comment type="similarity">
    <text evidence="2">Belongs to the acyltransferase 3 family.</text>
</comment>
<feature type="transmembrane region" description="Helical" evidence="7">
    <location>
        <begin position="187"/>
        <end position="205"/>
    </location>
</feature>
<evidence type="ECO:0000256" key="6">
    <source>
        <dbReference type="ARBA" id="ARBA00023136"/>
    </source>
</evidence>
<organism evidence="9 10">
    <name type="scientific">Pontibacillus salicampi</name>
    <dbReference type="NCBI Taxonomy" id="1449801"/>
    <lineage>
        <taxon>Bacteria</taxon>
        <taxon>Bacillati</taxon>
        <taxon>Bacillota</taxon>
        <taxon>Bacilli</taxon>
        <taxon>Bacillales</taxon>
        <taxon>Bacillaceae</taxon>
        <taxon>Pontibacillus</taxon>
    </lineage>
</organism>
<dbReference type="InterPro" id="IPR002656">
    <property type="entry name" value="Acyl_transf_3_dom"/>
</dbReference>
<evidence type="ECO:0000313" key="10">
    <source>
        <dbReference type="Proteomes" id="UP001589836"/>
    </source>
</evidence>
<evidence type="ECO:0000256" key="7">
    <source>
        <dbReference type="SAM" id="Phobius"/>
    </source>
</evidence>
<keyword evidence="6 7" id="KW-0472">Membrane</keyword>
<evidence type="ECO:0000259" key="8">
    <source>
        <dbReference type="Pfam" id="PF01757"/>
    </source>
</evidence>
<evidence type="ECO:0000256" key="5">
    <source>
        <dbReference type="ARBA" id="ARBA00022989"/>
    </source>
</evidence>
<dbReference type="EMBL" id="JBHLTP010000013">
    <property type="protein sequence ID" value="MFC0525283.1"/>
    <property type="molecule type" value="Genomic_DNA"/>
</dbReference>
<feature type="domain" description="Acyltransferase 3" evidence="8">
    <location>
        <begin position="8"/>
        <end position="339"/>
    </location>
</feature>
<comment type="subcellular location">
    <subcellularLocation>
        <location evidence="1">Cell membrane</location>
        <topology evidence="1">Multi-pass membrane protein</topology>
    </subcellularLocation>
</comment>
<feature type="transmembrane region" description="Helical" evidence="7">
    <location>
        <begin position="87"/>
        <end position="107"/>
    </location>
</feature>
<keyword evidence="4 7" id="KW-0812">Transmembrane</keyword>
<dbReference type="GO" id="GO:0016746">
    <property type="term" value="F:acyltransferase activity"/>
    <property type="evidence" value="ECO:0007669"/>
    <property type="project" value="UniProtKB-KW"/>
</dbReference>
<feature type="transmembrane region" description="Helical" evidence="7">
    <location>
        <begin position="9"/>
        <end position="29"/>
    </location>
</feature>
<sequence>MAKQRIESIYFLRLIAMLCVVLVHVTATYYSTLDMGSGAFAKYHFLNRIIRIEAGIFIMITGLVFFFNYYKKQWTKSVIADYYKKRVFYIVVPYVVWALFYEGYAVLTQDRSLSFVSVTKNILTGDSYYQLHFIFLIVQFYIVLPLFVYAAQKLSFFKRYMWLFGIAIDAGYYWLNSTYNFTDEVLFLKAIGPFLLGGWLGLHYLEEKQKASNKSGIVYGIITVIAGSLTSLYYYYVYTVGEIKVSWDFYEYLNLVYLIVGGYFFFRLTEWISQKLTADKIQMAKNVALYSFGFYLLHPFVIKEVKRVIPIHNNYWFHVEVLTQYIVVVILCYFIIWAVHRYFPWANLIFGKLPEKSPLFWQTSKRQQQRQERYNEQTVNT</sequence>
<reference evidence="9 10" key="1">
    <citation type="submission" date="2024-09" db="EMBL/GenBank/DDBJ databases">
        <authorList>
            <person name="Sun Q."/>
            <person name="Mori K."/>
        </authorList>
    </citation>
    <scope>NUCLEOTIDE SEQUENCE [LARGE SCALE GENOMIC DNA]</scope>
    <source>
        <strain evidence="9 10">NCAIM B.02529</strain>
    </source>
</reference>
<keyword evidence="9" id="KW-0012">Acyltransferase</keyword>
<protein>
    <submittedName>
        <fullName evidence="9">Acyltransferase</fullName>
    </submittedName>
</protein>
<accession>A0ABV6LSQ1</accession>
<proteinExistence type="inferred from homology"/>
<evidence type="ECO:0000256" key="2">
    <source>
        <dbReference type="ARBA" id="ARBA00007400"/>
    </source>
</evidence>
<evidence type="ECO:0000313" key="9">
    <source>
        <dbReference type="EMBL" id="MFC0525283.1"/>
    </source>
</evidence>
<dbReference type="Pfam" id="PF01757">
    <property type="entry name" value="Acyl_transf_3"/>
    <property type="match status" value="1"/>
</dbReference>
<dbReference type="RefSeq" id="WP_377350363.1">
    <property type="nucleotide sequence ID" value="NZ_JBHLTP010000013.1"/>
</dbReference>